<dbReference type="PANTHER" id="PTHR11825:SF44">
    <property type="entry name" value="BRANCHED-CHAIN-AMINO-ACID AMINOTRANSFERASE"/>
    <property type="match status" value="1"/>
</dbReference>
<evidence type="ECO:0000313" key="12">
    <source>
        <dbReference type="EMBL" id="PPQ62809.1"/>
    </source>
</evidence>
<dbReference type="CDD" id="cd01557">
    <property type="entry name" value="BCAT_beta_family"/>
    <property type="match status" value="1"/>
</dbReference>
<dbReference type="GO" id="GO:0005739">
    <property type="term" value="C:mitochondrion"/>
    <property type="evidence" value="ECO:0007669"/>
    <property type="project" value="TreeGrafter"/>
</dbReference>
<dbReference type="FunFam" id="3.20.10.10:FF:000004">
    <property type="entry name" value="Branched-chain-amino-acid aminotransferase"/>
    <property type="match status" value="1"/>
</dbReference>
<comment type="caution">
    <text evidence="12">The sequence shown here is derived from an EMBL/GenBank/DDBJ whole genome shotgun (WGS) entry which is preliminary data.</text>
</comment>
<evidence type="ECO:0000256" key="11">
    <source>
        <dbReference type="RuleBase" id="RU004517"/>
    </source>
</evidence>
<comment type="catalytic activity">
    <reaction evidence="11">
        <text>L-isoleucine + 2-oxoglutarate = (S)-3-methyl-2-oxopentanoate + L-glutamate</text>
        <dbReference type="Rhea" id="RHEA:24801"/>
        <dbReference type="ChEBI" id="CHEBI:16810"/>
        <dbReference type="ChEBI" id="CHEBI:29985"/>
        <dbReference type="ChEBI" id="CHEBI:35146"/>
        <dbReference type="ChEBI" id="CHEBI:58045"/>
        <dbReference type="EC" id="2.6.1.42"/>
    </reaction>
</comment>
<proteinExistence type="inferred from homology"/>
<dbReference type="SUPFAM" id="SSF56752">
    <property type="entry name" value="D-aminoacid aminotransferase-like PLP-dependent enzymes"/>
    <property type="match status" value="1"/>
</dbReference>
<keyword evidence="7 11" id="KW-0100">Branched-chain amino acid biosynthesis</keyword>
<dbReference type="AlphaFoldDB" id="A0A409VAG6"/>
<reference evidence="12 13" key="1">
    <citation type="journal article" date="2018" name="Evol. Lett.">
        <title>Horizontal gene cluster transfer increased hallucinogenic mushroom diversity.</title>
        <authorList>
            <person name="Reynolds H.T."/>
            <person name="Vijayakumar V."/>
            <person name="Gluck-Thaler E."/>
            <person name="Korotkin H.B."/>
            <person name="Matheny P.B."/>
            <person name="Slot J.C."/>
        </authorList>
    </citation>
    <scope>NUCLEOTIDE SEQUENCE [LARGE SCALE GENOMIC DNA]</scope>
    <source>
        <strain evidence="12 13">2629</strain>
    </source>
</reference>
<dbReference type="PROSITE" id="PS00770">
    <property type="entry name" value="AA_TRANSFER_CLASS_4"/>
    <property type="match status" value="1"/>
</dbReference>
<dbReference type="PIRSF" id="PIRSF006468">
    <property type="entry name" value="BCAT1"/>
    <property type="match status" value="1"/>
</dbReference>
<dbReference type="InterPro" id="IPR005786">
    <property type="entry name" value="B_amino_transII"/>
</dbReference>
<dbReference type="InterPro" id="IPR043131">
    <property type="entry name" value="BCAT-like_N"/>
</dbReference>
<dbReference type="Proteomes" id="UP000284842">
    <property type="component" value="Unassembled WGS sequence"/>
</dbReference>
<evidence type="ECO:0000256" key="5">
    <source>
        <dbReference type="ARBA" id="ARBA00022679"/>
    </source>
</evidence>
<dbReference type="PANTHER" id="PTHR11825">
    <property type="entry name" value="SUBGROUP IIII AMINOTRANSFERASE"/>
    <property type="match status" value="1"/>
</dbReference>
<gene>
    <name evidence="12" type="ORF">CVT24_000503</name>
</gene>
<evidence type="ECO:0000256" key="4">
    <source>
        <dbReference type="ARBA" id="ARBA00022605"/>
    </source>
</evidence>
<keyword evidence="13" id="KW-1185">Reference proteome</keyword>
<evidence type="ECO:0000256" key="2">
    <source>
        <dbReference type="ARBA" id="ARBA00009320"/>
    </source>
</evidence>
<organism evidence="12 13">
    <name type="scientific">Panaeolus cyanescens</name>
    <dbReference type="NCBI Taxonomy" id="181874"/>
    <lineage>
        <taxon>Eukaryota</taxon>
        <taxon>Fungi</taxon>
        <taxon>Dikarya</taxon>
        <taxon>Basidiomycota</taxon>
        <taxon>Agaricomycotina</taxon>
        <taxon>Agaricomycetes</taxon>
        <taxon>Agaricomycetidae</taxon>
        <taxon>Agaricales</taxon>
        <taxon>Agaricineae</taxon>
        <taxon>Galeropsidaceae</taxon>
        <taxon>Panaeolus</taxon>
    </lineage>
</organism>
<evidence type="ECO:0000256" key="1">
    <source>
        <dbReference type="ARBA" id="ARBA00001933"/>
    </source>
</evidence>
<comment type="catalytic activity">
    <reaction evidence="11">
        <text>L-leucine + 2-oxoglutarate = 4-methyl-2-oxopentanoate + L-glutamate</text>
        <dbReference type="Rhea" id="RHEA:18321"/>
        <dbReference type="ChEBI" id="CHEBI:16810"/>
        <dbReference type="ChEBI" id="CHEBI:17865"/>
        <dbReference type="ChEBI" id="CHEBI:29985"/>
        <dbReference type="ChEBI" id="CHEBI:57427"/>
        <dbReference type="EC" id="2.6.1.42"/>
    </reaction>
</comment>
<dbReference type="InterPro" id="IPR036038">
    <property type="entry name" value="Aminotransferase-like"/>
</dbReference>
<sequence>MATSILRSSLRLSSNTRNATVYFRSMSSQRDIDPSRLEFHPIATPKPLPEVSKLKFGHTFTDHMLTIPWAQESGWGVPKIQPYGPLALDPSCTVLHYAQTIFEGMKAYRHDDGRVTLFRPDMNMKRMNTSAKRIALPTFDGTALLELIKQLIRTDKHWIPTAPGHSLYVRPTLIGTQKAIGVGPPNEALLFVILSPVGPYYPDGFKPVSLFGTTEYVRAAPGGTGAYKLGVNYAPGILPQKEAAKQGYAQNLWLHGPEHYLTEVGTMNMFVVFRKENGGLELVTPPLDGMILPGVTRDSVLTLAREHAQGKIALPGLPTGLELTVTERPVKMSEVRDAAKEGRLVELFGSGTAAVISPVDKIGYLGEDILIPTGEDGMGPVSRAVWTELSGRQTGVIESDWSVVIA</sequence>
<evidence type="ECO:0000256" key="7">
    <source>
        <dbReference type="ARBA" id="ARBA00023304"/>
    </source>
</evidence>
<dbReference type="GO" id="GO:0009099">
    <property type="term" value="P:L-valine biosynthetic process"/>
    <property type="evidence" value="ECO:0007669"/>
    <property type="project" value="TreeGrafter"/>
</dbReference>
<dbReference type="EMBL" id="NHTK01006137">
    <property type="protein sequence ID" value="PPQ62809.1"/>
    <property type="molecule type" value="Genomic_DNA"/>
</dbReference>
<evidence type="ECO:0000256" key="6">
    <source>
        <dbReference type="ARBA" id="ARBA00022898"/>
    </source>
</evidence>
<evidence type="ECO:0000256" key="10">
    <source>
        <dbReference type="RuleBase" id="RU004516"/>
    </source>
</evidence>
<dbReference type="GO" id="GO:0052655">
    <property type="term" value="F:L-valine-2-oxoglutarate transaminase activity"/>
    <property type="evidence" value="ECO:0007669"/>
    <property type="project" value="RHEA"/>
</dbReference>
<dbReference type="GO" id="GO:0052656">
    <property type="term" value="F:L-isoleucine-2-oxoglutarate transaminase activity"/>
    <property type="evidence" value="ECO:0007669"/>
    <property type="project" value="RHEA"/>
</dbReference>
<keyword evidence="4 11" id="KW-0028">Amino-acid biosynthesis</keyword>
<dbReference type="NCBIfam" id="TIGR01123">
    <property type="entry name" value="ilvE_II"/>
    <property type="match status" value="1"/>
</dbReference>
<dbReference type="EC" id="2.6.1.42" evidence="11"/>
<keyword evidence="3 11" id="KW-0032">Aminotransferase</keyword>
<feature type="modified residue" description="N6-(pyridoxal phosphate)lysine" evidence="8">
    <location>
        <position position="228"/>
    </location>
</feature>
<dbReference type="Gene3D" id="3.30.470.10">
    <property type="match status" value="1"/>
</dbReference>
<dbReference type="STRING" id="181874.A0A409VAG6"/>
<keyword evidence="5 11" id="KW-0808">Transferase</keyword>
<evidence type="ECO:0000313" key="13">
    <source>
        <dbReference type="Proteomes" id="UP000284842"/>
    </source>
</evidence>
<dbReference type="InParanoid" id="A0A409VAG6"/>
<dbReference type="Pfam" id="PF01063">
    <property type="entry name" value="Aminotran_4"/>
    <property type="match status" value="1"/>
</dbReference>
<comment type="catalytic activity">
    <reaction evidence="11">
        <text>L-valine + 2-oxoglutarate = 3-methyl-2-oxobutanoate + L-glutamate</text>
        <dbReference type="Rhea" id="RHEA:24813"/>
        <dbReference type="ChEBI" id="CHEBI:11851"/>
        <dbReference type="ChEBI" id="CHEBI:16810"/>
        <dbReference type="ChEBI" id="CHEBI:29985"/>
        <dbReference type="ChEBI" id="CHEBI:57762"/>
        <dbReference type="EC" id="2.6.1.42"/>
    </reaction>
</comment>
<accession>A0A409VAG6</accession>
<dbReference type="InterPro" id="IPR043132">
    <property type="entry name" value="BCAT-like_C"/>
</dbReference>
<dbReference type="InterPro" id="IPR033939">
    <property type="entry name" value="BCAT_family"/>
</dbReference>
<comment type="similarity">
    <text evidence="2 9">Belongs to the class-IV pyridoxal-phosphate-dependent aminotransferase family.</text>
</comment>
<dbReference type="Gene3D" id="3.20.10.10">
    <property type="entry name" value="D-amino Acid Aminotransferase, subunit A, domain 2"/>
    <property type="match status" value="1"/>
</dbReference>
<dbReference type="GO" id="GO:0052654">
    <property type="term" value="F:L-leucine-2-oxoglutarate transaminase activity"/>
    <property type="evidence" value="ECO:0007669"/>
    <property type="project" value="RHEA"/>
</dbReference>
<evidence type="ECO:0000256" key="8">
    <source>
        <dbReference type="PIRSR" id="PIRSR006468-1"/>
    </source>
</evidence>
<protein>
    <recommendedName>
        <fullName evidence="11">Branched-chain-amino-acid aminotransferase</fullName>
        <ecNumber evidence="11">2.6.1.42</ecNumber>
    </recommendedName>
</protein>
<dbReference type="GO" id="GO:0009098">
    <property type="term" value="P:L-leucine biosynthetic process"/>
    <property type="evidence" value="ECO:0007669"/>
    <property type="project" value="TreeGrafter"/>
</dbReference>
<evidence type="ECO:0000256" key="9">
    <source>
        <dbReference type="RuleBase" id="RU004106"/>
    </source>
</evidence>
<dbReference type="InterPro" id="IPR001544">
    <property type="entry name" value="Aminotrans_IV"/>
</dbReference>
<dbReference type="OrthoDB" id="1732691at2759"/>
<comment type="cofactor">
    <cofactor evidence="1 10">
        <name>pyridoxal 5'-phosphate</name>
        <dbReference type="ChEBI" id="CHEBI:597326"/>
    </cofactor>
</comment>
<name>A0A409VAG6_9AGAR</name>
<evidence type="ECO:0000256" key="3">
    <source>
        <dbReference type="ARBA" id="ARBA00022576"/>
    </source>
</evidence>
<dbReference type="FunFam" id="3.30.470.10:FF:000005">
    <property type="entry name" value="Branched-chain-amino-acid aminotransferase"/>
    <property type="match status" value="1"/>
</dbReference>
<dbReference type="NCBIfam" id="NF009897">
    <property type="entry name" value="PRK13357.1"/>
    <property type="match status" value="1"/>
</dbReference>
<dbReference type="FunCoup" id="A0A409VAG6">
    <property type="interactions" value="325"/>
</dbReference>
<dbReference type="InterPro" id="IPR018300">
    <property type="entry name" value="Aminotrans_IV_CS"/>
</dbReference>
<keyword evidence="6 10" id="KW-0663">Pyridoxal phosphate</keyword>